<dbReference type="Proteomes" id="UP000244571">
    <property type="component" value="Chromosome"/>
</dbReference>
<feature type="region of interest" description="Disordered" evidence="1">
    <location>
        <begin position="1"/>
        <end position="21"/>
    </location>
</feature>
<dbReference type="AlphaFoldDB" id="A0A2R4XKT7"/>
<dbReference type="KEGG" id="boz:DBV39_12405"/>
<accession>A0A2R4XKT7</accession>
<evidence type="ECO:0000313" key="3">
    <source>
        <dbReference type="Proteomes" id="UP000244571"/>
    </source>
</evidence>
<protein>
    <submittedName>
        <fullName evidence="2">Uncharacterized protein</fullName>
    </submittedName>
</protein>
<keyword evidence="3" id="KW-1185">Reference proteome</keyword>
<gene>
    <name evidence="2" type="ORF">DBV39_12405</name>
</gene>
<reference evidence="2 3" key="1">
    <citation type="submission" date="2018-04" db="EMBL/GenBank/DDBJ databases">
        <title>Bordetella sp. HZ20 isolated from seawater.</title>
        <authorList>
            <person name="Sun C."/>
        </authorList>
    </citation>
    <scope>NUCLEOTIDE SEQUENCE [LARGE SCALE GENOMIC DNA]</scope>
    <source>
        <strain evidence="2 3">HZ20</strain>
    </source>
</reference>
<dbReference type="EMBL" id="CP028901">
    <property type="protein sequence ID" value="AWB34374.1"/>
    <property type="molecule type" value="Genomic_DNA"/>
</dbReference>
<proteinExistence type="predicted"/>
<organism evidence="2 3">
    <name type="scientific">Orrella marina</name>
    <dbReference type="NCBI Taxonomy" id="2163011"/>
    <lineage>
        <taxon>Bacteria</taxon>
        <taxon>Pseudomonadati</taxon>
        <taxon>Pseudomonadota</taxon>
        <taxon>Betaproteobacteria</taxon>
        <taxon>Burkholderiales</taxon>
        <taxon>Alcaligenaceae</taxon>
        <taxon>Orrella</taxon>
    </lineage>
</organism>
<sequence>MTWVDDGTAPKPRHCGATDSRYSHADELDTHLTKNSALAAHQEAIGTNADTNDTTNTINCQHPASFRGFNTYGDQNATHSTHPRHDMNTNTLCQIDELKITLDLNSAMYLPGQFILAEALEAGSVLNAMKD</sequence>
<evidence type="ECO:0000313" key="2">
    <source>
        <dbReference type="EMBL" id="AWB34374.1"/>
    </source>
</evidence>
<evidence type="ECO:0000256" key="1">
    <source>
        <dbReference type="SAM" id="MobiDB-lite"/>
    </source>
</evidence>
<name>A0A2R4XKT7_9BURK</name>